<dbReference type="PANTHER" id="PTHR13383:SF11">
    <property type="entry name" value="RIBONUCLEASE H2 SUBUNIT B"/>
    <property type="match status" value="1"/>
</dbReference>
<evidence type="ECO:0000256" key="5">
    <source>
        <dbReference type="ARBA" id="ARBA00033464"/>
    </source>
</evidence>
<dbReference type="OrthoDB" id="29098at2759"/>
<evidence type="ECO:0000256" key="4">
    <source>
        <dbReference type="ARBA" id="ARBA00024778"/>
    </source>
</evidence>
<dbReference type="AlphaFoldDB" id="A0A7G3ZIV3"/>
<gene>
    <name evidence="8" type="ORF">HG536_0E03500</name>
</gene>
<evidence type="ECO:0000313" key="9">
    <source>
        <dbReference type="Proteomes" id="UP000515788"/>
    </source>
</evidence>
<protein>
    <recommendedName>
        <fullName evidence="2">Ribonuclease H2 subunit B</fullName>
    </recommendedName>
    <alternativeName>
        <fullName evidence="5">Ribonuclease HI subunit B</fullName>
    </alternativeName>
</protein>
<evidence type="ECO:0000256" key="1">
    <source>
        <dbReference type="ARBA" id="ARBA00004123"/>
    </source>
</evidence>
<dbReference type="InterPro" id="IPR040456">
    <property type="entry name" value="RNase_H2_suB"/>
</dbReference>
<evidence type="ECO:0000259" key="7">
    <source>
        <dbReference type="Pfam" id="PF17745"/>
    </source>
</evidence>
<keyword evidence="9" id="KW-1185">Reference proteome</keyword>
<dbReference type="GO" id="GO:0005654">
    <property type="term" value="C:nucleoplasm"/>
    <property type="evidence" value="ECO:0007669"/>
    <property type="project" value="TreeGrafter"/>
</dbReference>
<feature type="domain" description="Ribonuclease H2 subunit B wHTH" evidence="6">
    <location>
        <begin position="118"/>
        <end position="260"/>
    </location>
</feature>
<dbReference type="KEGG" id="tgb:HG536_0E03500"/>
<dbReference type="RefSeq" id="XP_037140113.1">
    <property type="nucleotide sequence ID" value="XM_037284217.1"/>
</dbReference>
<dbReference type="InterPro" id="IPR019024">
    <property type="entry name" value="RNase_H2_suB_wHTH"/>
</dbReference>
<comment type="subcellular location">
    <subcellularLocation>
        <location evidence="1">Nucleus</location>
    </subcellularLocation>
</comment>
<dbReference type="GeneID" id="59326635"/>
<dbReference type="InterPro" id="IPR041195">
    <property type="entry name" value="Rnh202_N"/>
</dbReference>
<dbReference type="EMBL" id="CP059250">
    <property type="protein sequence ID" value="QLL33439.1"/>
    <property type="molecule type" value="Genomic_DNA"/>
</dbReference>
<organism evidence="8 9">
    <name type="scientific">Torulaspora globosa</name>
    <dbReference type="NCBI Taxonomy" id="48254"/>
    <lineage>
        <taxon>Eukaryota</taxon>
        <taxon>Fungi</taxon>
        <taxon>Dikarya</taxon>
        <taxon>Ascomycota</taxon>
        <taxon>Saccharomycotina</taxon>
        <taxon>Saccharomycetes</taxon>
        <taxon>Saccharomycetales</taxon>
        <taxon>Saccharomycetaceae</taxon>
        <taxon>Torulaspora</taxon>
    </lineage>
</organism>
<dbReference type="GO" id="GO:0032299">
    <property type="term" value="C:ribonuclease H2 complex"/>
    <property type="evidence" value="ECO:0007669"/>
    <property type="project" value="InterPro"/>
</dbReference>
<dbReference type="PANTHER" id="PTHR13383">
    <property type="entry name" value="RIBONUCLEASE H2 SUBUNIT B"/>
    <property type="match status" value="1"/>
</dbReference>
<dbReference type="GO" id="GO:0006401">
    <property type="term" value="P:RNA catabolic process"/>
    <property type="evidence" value="ECO:0007669"/>
    <property type="project" value="TreeGrafter"/>
</dbReference>
<dbReference type="Pfam" id="PF09468">
    <property type="entry name" value="RNase_H2-Ydr279"/>
    <property type="match status" value="1"/>
</dbReference>
<evidence type="ECO:0000256" key="2">
    <source>
        <dbReference type="ARBA" id="ARBA00019062"/>
    </source>
</evidence>
<dbReference type="Proteomes" id="UP000515788">
    <property type="component" value="Chromosome 5"/>
</dbReference>
<evidence type="ECO:0000313" key="8">
    <source>
        <dbReference type="EMBL" id="QLL33439.1"/>
    </source>
</evidence>
<evidence type="ECO:0000256" key="3">
    <source>
        <dbReference type="ARBA" id="ARBA00023242"/>
    </source>
</evidence>
<evidence type="ECO:0000259" key="6">
    <source>
        <dbReference type="Pfam" id="PF09468"/>
    </source>
</evidence>
<keyword evidence="3" id="KW-0539">Nucleus</keyword>
<name>A0A7G3ZIV3_9SACH</name>
<sequence length="350" mass="39025">MTICEGAKDMLMILPASMASQQGPHSLFSLPHSSNNASKKRVTLIEPKAGEIYELRRHQFSKGSSFNTQSDLAAEKYHYTANQEPLKSTFLTNEADRKDGRVMEAGDIHFATRFDLSYCLIGYYYGDSTSQDEKEYEQDSEAESAVARGRMNCLTVRDYHDHLVDNHDSQWANVSLESLEMALRKVAEPTEEAGSTFYKLTEGKIIEYLANKVTRLAQNLPKSLNISADLPADILECAKVTLAADLLVSLIPKHTYFRLKRFSPAAGAEHIADIKNSCDRYETYKRSVKQSVEEKELLVKAAMTVGLPTGKTKTSVVKKVTKKSVVVRKQKGSIDGFFKPAKRANPSANP</sequence>
<comment type="function">
    <text evidence="4">Non catalytic subunit of RNase H2, an endonuclease that specifically degrades the RNA of RNA:DNA hybrids. Participates in DNA replication, possibly by mediating the removal of lagging-strand Okazaki fragment RNA primers during DNA replication. Mediates the excision of single ribonucleotides from DNA:RNA duplexes.</text>
</comment>
<dbReference type="Gene3D" id="1.10.20.120">
    <property type="match status" value="1"/>
</dbReference>
<accession>A0A7G3ZIV3</accession>
<feature type="domain" description="Rnh202 triple barrel" evidence="7">
    <location>
        <begin position="13"/>
        <end position="115"/>
    </location>
</feature>
<proteinExistence type="predicted"/>
<dbReference type="CDD" id="cd09270">
    <property type="entry name" value="RNase_H2-B"/>
    <property type="match status" value="1"/>
</dbReference>
<dbReference type="Pfam" id="PF17745">
    <property type="entry name" value="Ydr279_N"/>
    <property type="match status" value="1"/>
</dbReference>
<reference evidence="8 9" key="1">
    <citation type="submission" date="2020-06" db="EMBL/GenBank/DDBJ databases">
        <title>The yeast mating-type switching endonuclease HO is a domesticated member of an unorthodox homing genetic element family.</title>
        <authorList>
            <person name="Coughlan A.Y."/>
            <person name="Lombardi L."/>
            <person name="Braun-Galleani S."/>
            <person name="Martos A.R."/>
            <person name="Galeote V."/>
            <person name="Bigey F."/>
            <person name="Dequin S."/>
            <person name="Byrne K.P."/>
            <person name="Wolfe K.H."/>
        </authorList>
    </citation>
    <scope>NUCLEOTIDE SEQUENCE [LARGE SCALE GENOMIC DNA]</scope>
    <source>
        <strain evidence="8 9">CBS764</strain>
    </source>
</reference>